<feature type="transmembrane region" description="Helical" evidence="14">
    <location>
        <begin position="199"/>
        <end position="228"/>
    </location>
</feature>
<gene>
    <name evidence="17" type="primary">LOC103123451</name>
</gene>
<evidence type="ECO:0000256" key="7">
    <source>
        <dbReference type="ARBA" id="ARBA00022725"/>
    </source>
</evidence>
<comment type="subcellular location">
    <subcellularLocation>
        <location evidence="3 14">Cell membrane</location>
        <topology evidence="3 14">Multi-pass membrane protein</topology>
    </subcellularLocation>
</comment>
<reference evidence="17" key="1">
    <citation type="submission" date="2025-08" db="UniProtKB">
        <authorList>
            <consortium name="RefSeq"/>
        </authorList>
    </citation>
    <scope>IDENTIFICATION</scope>
</reference>
<keyword evidence="16" id="KW-1185">Reference proteome</keyword>
<dbReference type="FunFam" id="1.20.1070.10:FF:000037">
    <property type="entry name" value="Olfactory receptor"/>
    <property type="match status" value="1"/>
</dbReference>
<evidence type="ECO:0000256" key="8">
    <source>
        <dbReference type="ARBA" id="ARBA00022989"/>
    </source>
</evidence>
<evidence type="ECO:0000256" key="5">
    <source>
        <dbReference type="ARBA" id="ARBA00022606"/>
    </source>
</evidence>
<dbReference type="PRINTS" id="PR00237">
    <property type="entry name" value="GPCRRHODOPSN"/>
</dbReference>
<dbReference type="InParanoid" id="A0A1S3AFM7"/>
<evidence type="ECO:0000259" key="15">
    <source>
        <dbReference type="PROSITE" id="PS50262"/>
    </source>
</evidence>
<dbReference type="CDD" id="cd15227">
    <property type="entry name" value="7tmA_OR14-like"/>
    <property type="match status" value="1"/>
</dbReference>
<dbReference type="PROSITE" id="PS00237">
    <property type="entry name" value="G_PROTEIN_RECEP_F1_1"/>
    <property type="match status" value="1"/>
</dbReference>
<feature type="transmembrane region" description="Helical" evidence="14">
    <location>
        <begin position="141"/>
        <end position="160"/>
    </location>
</feature>
<keyword evidence="12 13" id="KW-0807">Transducer</keyword>
<dbReference type="PROSITE" id="PS50262">
    <property type="entry name" value="G_PROTEIN_RECEP_F1_2"/>
    <property type="match status" value="1"/>
</dbReference>
<dbReference type="PRINTS" id="PR00245">
    <property type="entry name" value="OLFACTORYR"/>
</dbReference>
<evidence type="ECO:0000313" key="16">
    <source>
        <dbReference type="Proteomes" id="UP001652624"/>
    </source>
</evidence>
<sequence>MPEKLTITTNITEFVLMGFPGNQVLQRLCASVFFLVYLAALMGNLLIVTLTSIDQQLQSPMYFFLKNLSFIDICFISITVPKSIMNSLTNSHSISFVGCASQVFLVIFLAGTEYALLLVMSYDRYAAICHPLHYEAIMNRGACVQMVTVAWLSGCVYGSLHVAGTFSVHFCGPNIVHQFFCDVPSLLILACAGDQTLEYAIIIASCCFGFICFILMVVSYVHIFFTVLKIPSAKSRFKSFSTCLPHLTVVTMFLFSGIITYLVKNFRSSSSLKVLISVLYTVLPPTMNPLIYSLRNRDMQMALGKMISGGMSRMHF</sequence>
<evidence type="ECO:0000256" key="13">
    <source>
        <dbReference type="RuleBase" id="RU000688"/>
    </source>
</evidence>
<evidence type="ECO:0000256" key="1">
    <source>
        <dbReference type="ARBA" id="ARBA00002936"/>
    </source>
</evidence>
<keyword evidence="8 14" id="KW-1133">Transmembrane helix</keyword>
<evidence type="ECO:0000313" key="17">
    <source>
        <dbReference type="RefSeq" id="XP_007534162.1"/>
    </source>
</evidence>
<dbReference type="GO" id="GO:0004984">
    <property type="term" value="F:olfactory receptor activity"/>
    <property type="evidence" value="ECO:0007669"/>
    <property type="project" value="InterPro"/>
</dbReference>
<organism evidence="16 17">
    <name type="scientific">Erinaceus europaeus</name>
    <name type="common">Western European hedgehog</name>
    <dbReference type="NCBI Taxonomy" id="9365"/>
    <lineage>
        <taxon>Eukaryota</taxon>
        <taxon>Metazoa</taxon>
        <taxon>Chordata</taxon>
        <taxon>Craniata</taxon>
        <taxon>Vertebrata</taxon>
        <taxon>Euteleostomi</taxon>
        <taxon>Mammalia</taxon>
        <taxon>Eutheria</taxon>
        <taxon>Laurasiatheria</taxon>
        <taxon>Eulipotyphla</taxon>
        <taxon>Erinaceidae</taxon>
        <taxon>Erinaceinae</taxon>
        <taxon>Erinaceus</taxon>
    </lineage>
</organism>
<dbReference type="InterPro" id="IPR050516">
    <property type="entry name" value="Olfactory_GPCR"/>
</dbReference>
<name>A0A1S3AFM7_ERIEU</name>
<dbReference type="PANTHER" id="PTHR26452">
    <property type="entry name" value="OLFACTORY RECEPTOR"/>
    <property type="match status" value="1"/>
</dbReference>
<evidence type="ECO:0000256" key="3">
    <source>
        <dbReference type="ARBA" id="ARBA00004651"/>
    </source>
</evidence>
<feature type="transmembrane region" description="Helical" evidence="14">
    <location>
        <begin position="274"/>
        <end position="294"/>
    </location>
</feature>
<evidence type="ECO:0000256" key="2">
    <source>
        <dbReference type="ARBA" id="ARBA00003929"/>
    </source>
</evidence>
<keyword evidence="7 14" id="KW-0552">Olfaction</keyword>
<comment type="function">
    <text evidence="2">Putative odorant or sperm cell receptor.</text>
</comment>
<dbReference type="Pfam" id="PF13853">
    <property type="entry name" value="7tm_4"/>
    <property type="match status" value="1"/>
</dbReference>
<evidence type="ECO:0000256" key="6">
    <source>
        <dbReference type="ARBA" id="ARBA00022692"/>
    </source>
</evidence>
<comment type="function">
    <text evidence="1">Odorant receptor.</text>
</comment>
<dbReference type="Proteomes" id="UP001652624">
    <property type="component" value="Chromosome 9"/>
</dbReference>
<keyword evidence="6 13" id="KW-0812">Transmembrane</keyword>
<comment type="similarity">
    <text evidence="13">Belongs to the G-protein coupled receptor 1 family.</text>
</comment>
<feature type="domain" description="G-protein coupled receptors family 1 profile" evidence="15">
    <location>
        <begin position="43"/>
        <end position="292"/>
    </location>
</feature>
<dbReference type="InterPro" id="IPR000725">
    <property type="entry name" value="Olfact_rcpt"/>
</dbReference>
<dbReference type="Gene3D" id="1.20.1070.10">
    <property type="entry name" value="Rhodopsin 7-helix transmembrane proteins"/>
    <property type="match status" value="1"/>
</dbReference>
<dbReference type="SUPFAM" id="SSF81321">
    <property type="entry name" value="Family A G protein-coupled receptor-like"/>
    <property type="match status" value="1"/>
</dbReference>
<keyword evidence="9 13" id="KW-0297">G-protein coupled receptor</keyword>
<accession>A0A1S3AFM7</accession>
<feature type="transmembrane region" description="Helical" evidence="14">
    <location>
        <begin position="240"/>
        <end position="262"/>
    </location>
</feature>
<feature type="transmembrane region" description="Helical" evidence="14">
    <location>
        <begin position="24"/>
        <end position="50"/>
    </location>
</feature>
<keyword evidence="11 13" id="KW-0675">Receptor</keyword>
<dbReference type="InterPro" id="IPR000276">
    <property type="entry name" value="GPCR_Rhodpsn"/>
</dbReference>
<keyword evidence="5 14" id="KW-0716">Sensory transduction</keyword>
<keyword evidence="10 14" id="KW-0472">Membrane</keyword>
<protein>
    <recommendedName>
        <fullName evidence="14">Olfactory receptor</fullName>
    </recommendedName>
</protein>
<evidence type="ECO:0000256" key="10">
    <source>
        <dbReference type="ARBA" id="ARBA00023136"/>
    </source>
</evidence>
<evidence type="ECO:0000256" key="4">
    <source>
        <dbReference type="ARBA" id="ARBA00022475"/>
    </source>
</evidence>
<proteinExistence type="inferred from homology"/>
<dbReference type="InterPro" id="IPR017452">
    <property type="entry name" value="GPCR_Rhodpsn_7TM"/>
</dbReference>
<evidence type="ECO:0000256" key="12">
    <source>
        <dbReference type="ARBA" id="ARBA00023224"/>
    </source>
</evidence>
<dbReference type="RefSeq" id="XP_007534162.1">
    <property type="nucleotide sequence ID" value="XM_007534100.1"/>
</dbReference>
<dbReference type="GO" id="GO:0005886">
    <property type="term" value="C:plasma membrane"/>
    <property type="evidence" value="ECO:0007669"/>
    <property type="project" value="UniProtKB-SubCell"/>
</dbReference>
<dbReference type="GeneID" id="103123451"/>
<dbReference type="eggNOG" id="ENOG502QU8K">
    <property type="taxonomic scope" value="Eukaryota"/>
</dbReference>
<evidence type="ECO:0000256" key="11">
    <source>
        <dbReference type="ARBA" id="ARBA00023170"/>
    </source>
</evidence>
<feature type="transmembrane region" description="Helical" evidence="14">
    <location>
        <begin position="62"/>
        <end position="81"/>
    </location>
</feature>
<evidence type="ECO:0000256" key="14">
    <source>
        <dbReference type="RuleBase" id="RU363047"/>
    </source>
</evidence>
<dbReference type="AlphaFoldDB" id="A0A1S3AFM7"/>
<dbReference type="OrthoDB" id="9836137at2759"/>
<evidence type="ECO:0000256" key="9">
    <source>
        <dbReference type="ARBA" id="ARBA00023040"/>
    </source>
</evidence>
<feature type="transmembrane region" description="Helical" evidence="14">
    <location>
        <begin position="93"/>
        <end position="120"/>
    </location>
</feature>
<dbReference type="GO" id="GO:0004930">
    <property type="term" value="F:G protein-coupled receptor activity"/>
    <property type="evidence" value="ECO:0007669"/>
    <property type="project" value="UniProtKB-KW"/>
</dbReference>
<keyword evidence="4 14" id="KW-1003">Cell membrane</keyword>